<protein>
    <submittedName>
        <fullName evidence="7">Uncharacterized protein</fullName>
    </submittedName>
</protein>
<comment type="similarity">
    <text evidence="2">Belongs to the acetate uptake transporter (AceTr) (TC 2.A.96) family.</text>
</comment>
<sequence length="204" mass="21992">MSNNNDQKVQIVVADPSALGLFGLAMVCFVAASQKLAWTTGMSFVIPWAIFLGSIAQMMACVYDFKHNNLFGATVFGAYGLFWISMAALWLIKMGAFGAVLASAVDVKQLGFAFIGYLIFSLFGTVAAMETNKVIFSIMCLINVLFIGLAIDSFGMGGHWAHAMAAWTELAISLLGFYGSGATFLNKWFGKAFLPVGKPFGIFK</sequence>
<evidence type="ECO:0000256" key="4">
    <source>
        <dbReference type="ARBA" id="ARBA00022989"/>
    </source>
</evidence>
<feature type="transmembrane region" description="Helical" evidence="6">
    <location>
        <begin position="44"/>
        <end position="63"/>
    </location>
</feature>
<dbReference type="Pfam" id="PF01184">
    <property type="entry name" value="Gpr1_Fun34_YaaH"/>
    <property type="match status" value="1"/>
</dbReference>
<dbReference type="AlphaFoldDB" id="A0A4R1Q4Z9"/>
<dbReference type="RefSeq" id="WP_243650582.1">
    <property type="nucleotide sequence ID" value="NZ_DAIMLW010000315.1"/>
</dbReference>
<evidence type="ECO:0000256" key="2">
    <source>
        <dbReference type="ARBA" id="ARBA00005587"/>
    </source>
</evidence>
<accession>A0A4R1Q4Z9</accession>
<keyword evidence="5 6" id="KW-0472">Membrane</keyword>
<dbReference type="NCBIfam" id="NF038013">
    <property type="entry name" value="AceTr_1"/>
    <property type="match status" value="1"/>
</dbReference>
<dbReference type="PANTHER" id="PTHR30178">
    <property type="entry name" value="INNER MEMBRANE PROTEIN YAAH"/>
    <property type="match status" value="1"/>
</dbReference>
<dbReference type="InterPro" id="IPR047623">
    <property type="entry name" value="SatP"/>
</dbReference>
<feature type="transmembrane region" description="Helical" evidence="6">
    <location>
        <begin position="12"/>
        <end position="32"/>
    </location>
</feature>
<comment type="subcellular location">
    <subcellularLocation>
        <location evidence="1">Membrane</location>
        <topology evidence="1">Multi-pass membrane protein</topology>
    </subcellularLocation>
</comment>
<name>A0A4R1Q4Z9_9FIRM</name>
<reference evidence="7 8" key="1">
    <citation type="submission" date="2019-03" db="EMBL/GenBank/DDBJ databases">
        <title>Genomic Encyclopedia of Type Strains, Phase IV (KMG-IV): sequencing the most valuable type-strain genomes for metagenomic binning, comparative biology and taxonomic classification.</title>
        <authorList>
            <person name="Goeker M."/>
        </authorList>
    </citation>
    <scope>NUCLEOTIDE SEQUENCE [LARGE SCALE GENOMIC DNA]</scope>
    <source>
        <strain evidence="7 8">DSM 15969</strain>
    </source>
</reference>
<feature type="transmembrane region" description="Helical" evidence="6">
    <location>
        <begin position="70"/>
        <end position="92"/>
    </location>
</feature>
<dbReference type="GO" id="GO:0016020">
    <property type="term" value="C:membrane"/>
    <property type="evidence" value="ECO:0007669"/>
    <property type="project" value="UniProtKB-SubCell"/>
</dbReference>
<organism evidence="7 8">
    <name type="scientific">Anaerospora hongkongensis</name>
    <dbReference type="NCBI Taxonomy" id="244830"/>
    <lineage>
        <taxon>Bacteria</taxon>
        <taxon>Bacillati</taxon>
        <taxon>Bacillota</taxon>
        <taxon>Negativicutes</taxon>
        <taxon>Selenomonadales</taxon>
        <taxon>Sporomusaceae</taxon>
        <taxon>Anaerospora</taxon>
    </lineage>
</organism>
<evidence type="ECO:0000256" key="5">
    <source>
        <dbReference type="ARBA" id="ARBA00023136"/>
    </source>
</evidence>
<evidence type="ECO:0000313" key="8">
    <source>
        <dbReference type="Proteomes" id="UP000295063"/>
    </source>
</evidence>
<evidence type="ECO:0000256" key="6">
    <source>
        <dbReference type="SAM" id="Phobius"/>
    </source>
</evidence>
<feature type="transmembrane region" description="Helical" evidence="6">
    <location>
        <begin position="112"/>
        <end position="129"/>
    </location>
</feature>
<keyword evidence="4 6" id="KW-1133">Transmembrane helix</keyword>
<evidence type="ECO:0000256" key="1">
    <source>
        <dbReference type="ARBA" id="ARBA00004141"/>
    </source>
</evidence>
<keyword evidence="8" id="KW-1185">Reference proteome</keyword>
<comment type="caution">
    <text evidence="7">The sequence shown here is derived from an EMBL/GenBank/DDBJ whole genome shotgun (WGS) entry which is preliminary data.</text>
</comment>
<proteinExistence type="inferred from homology"/>
<evidence type="ECO:0000313" key="7">
    <source>
        <dbReference type="EMBL" id="TCL35948.1"/>
    </source>
</evidence>
<gene>
    <name evidence="7" type="ORF">EV210_110193</name>
</gene>
<feature type="transmembrane region" description="Helical" evidence="6">
    <location>
        <begin position="134"/>
        <end position="151"/>
    </location>
</feature>
<keyword evidence="3 6" id="KW-0812">Transmembrane</keyword>
<dbReference type="EMBL" id="SLUI01000010">
    <property type="protein sequence ID" value="TCL35948.1"/>
    <property type="molecule type" value="Genomic_DNA"/>
</dbReference>
<evidence type="ECO:0000256" key="3">
    <source>
        <dbReference type="ARBA" id="ARBA00022692"/>
    </source>
</evidence>
<feature type="transmembrane region" description="Helical" evidence="6">
    <location>
        <begin position="163"/>
        <end position="185"/>
    </location>
</feature>
<dbReference type="PANTHER" id="PTHR30178:SF3">
    <property type="entry name" value="SUCCINATE-ACETATE_PROTON SYMPORTER SATP"/>
    <property type="match status" value="1"/>
</dbReference>
<dbReference type="Proteomes" id="UP000295063">
    <property type="component" value="Unassembled WGS sequence"/>
</dbReference>
<dbReference type="InterPro" id="IPR000791">
    <property type="entry name" value="Gpr1/Fun34/SatP-like"/>
</dbReference>